<gene>
    <name evidence="1" type="ORF">G3I58_11880</name>
</gene>
<protein>
    <submittedName>
        <fullName evidence="1">Uncharacterized protein</fullName>
    </submittedName>
</protein>
<dbReference type="RefSeq" id="WP_164220013.1">
    <property type="nucleotide sequence ID" value="NZ_CP086102.1"/>
</dbReference>
<organism evidence="1 2">
    <name type="scientific">Streptomyces anulatus</name>
    <name type="common">Streptomyces chrysomallus</name>
    <dbReference type="NCBI Taxonomy" id="1892"/>
    <lineage>
        <taxon>Bacteria</taxon>
        <taxon>Bacillati</taxon>
        <taxon>Actinomycetota</taxon>
        <taxon>Actinomycetes</taxon>
        <taxon>Kitasatosporales</taxon>
        <taxon>Streptomycetaceae</taxon>
        <taxon>Streptomyces</taxon>
    </lineage>
</organism>
<dbReference type="EMBL" id="JAAGMS010000134">
    <property type="protein sequence ID" value="NEB98667.1"/>
    <property type="molecule type" value="Genomic_DNA"/>
</dbReference>
<sequence length="112" mass="12112">MASDPLYRVENQQFSALFMLGADDDKETVENVDAELTIPDGTRWSATFMTLRAIAQVMDRWKETGECSGGAYFQCPDLVIIPEGGLAAMLDSFKGIIASGGPEGVLQFLGES</sequence>
<reference evidence="1 2" key="1">
    <citation type="submission" date="2020-01" db="EMBL/GenBank/DDBJ databases">
        <title>Insect and environment-associated Actinomycetes.</title>
        <authorList>
            <person name="Currrie C."/>
            <person name="Chevrette M."/>
            <person name="Carlson C."/>
            <person name="Stubbendieck R."/>
            <person name="Wendt-Pienkowski E."/>
        </authorList>
    </citation>
    <scope>NUCLEOTIDE SEQUENCE [LARGE SCALE GENOMIC DNA]</scope>
    <source>
        <strain evidence="1 2">SID7903</strain>
    </source>
</reference>
<proteinExistence type="predicted"/>
<accession>A0A7K3R918</accession>
<dbReference type="Proteomes" id="UP000470951">
    <property type="component" value="Unassembled WGS sequence"/>
</dbReference>
<comment type="caution">
    <text evidence="1">The sequence shown here is derived from an EMBL/GenBank/DDBJ whole genome shotgun (WGS) entry which is preliminary data.</text>
</comment>
<evidence type="ECO:0000313" key="2">
    <source>
        <dbReference type="Proteomes" id="UP000470951"/>
    </source>
</evidence>
<evidence type="ECO:0000313" key="1">
    <source>
        <dbReference type="EMBL" id="NEB98667.1"/>
    </source>
</evidence>
<dbReference type="AlphaFoldDB" id="A0A7K3R918"/>
<name>A0A7K3R918_STRAQ</name>